<name>A0A3P3G6P5_9HYPH</name>
<protein>
    <submittedName>
        <fullName evidence="1">Uncharacterized protein</fullName>
    </submittedName>
</protein>
<keyword evidence="2" id="KW-1185">Reference proteome</keyword>
<accession>A0A3P3G6P5</accession>
<sequence>MHKNDLSSVLHDARLLLLQIRRSVASGGHIDQVPEFDALIGVAADEATRKLYAIDNRKSKPGDVPE</sequence>
<dbReference type="OrthoDB" id="8085906at2"/>
<dbReference type="RefSeq" id="WP_124996177.1">
    <property type="nucleotide sequence ID" value="NZ_RQXT01000003.1"/>
</dbReference>
<reference evidence="1 2" key="1">
    <citation type="submission" date="2018-11" db="EMBL/GenBank/DDBJ databases">
        <title>the genome of Mesorhizobium tamadayense DSM 28320.</title>
        <authorList>
            <person name="Gao J."/>
        </authorList>
    </citation>
    <scope>NUCLEOTIDE SEQUENCE [LARGE SCALE GENOMIC DNA]</scope>
    <source>
        <strain evidence="1 2">DSM 28320</strain>
    </source>
</reference>
<proteinExistence type="predicted"/>
<dbReference type="AlphaFoldDB" id="A0A3P3G6P5"/>
<organism evidence="1 2">
    <name type="scientific">Mesorhizobium tamadayense</name>
    <dbReference type="NCBI Taxonomy" id="425306"/>
    <lineage>
        <taxon>Bacteria</taxon>
        <taxon>Pseudomonadati</taxon>
        <taxon>Pseudomonadota</taxon>
        <taxon>Alphaproteobacteria</taxon>
        <taxon>Hyphomicrobiales</taxon>
        <taxon>Phyllobacteriaceae</taxon>
        <taxon>Mesorhizobium</taxon>
    </lineage>
</organism>
<gene>
    <name evidence="1" type="ORF">EH240_04330</name>
</gene>
<comment type="caution">
    <text evidence="1">The sequence shown here is derived from an EMBL/GenBank/DDBJ whole genome shotgun (WGS) entry which is preliminary data.</text>
</comment>
<evidence type="ECO:0000313" key="1">
    <source>
        <dbReference type="EMBL" id="RRI06498.1"/>
    </source>
</evidence>
<dbReference type="EMBL" id="RQXT01000003">
    <property type="protein sequence ID" value="RRI06498.1"/>
    <property type="molecule type" value="Genomic_DNA"/>
</dbReference>
<evidence type="ECO:0000313" key="2">
    <source>
        <dbReference type="Proteomes" id="UP000273786"/>
    </source>
</evidence>
<dbReference type="Proteomes" id="UP000273786">
    <property type="component" value="Unassembled WGS sequence"/>
</dbReference>